<evidence type="ECO:0000256" key="2">
    <source>
        <dbReference type="SAM" id="MobiDB-lite"/>
    </source>
</evidence>
<dbReference type="Gene3D" id="3.30.565.10">
    <property type="entry name" value="Histidine kinase-like ATPase, C-terminal domain"/>
    <property type="match status" value="1"/>
</dbReference>
<evidence type="ECO:0000313" key="5">
    <source>
        <dbReference type="Proteomes" id="UP000249340"/>
    </source>
</evidence>
<dbReference type="GO" id="GO:0004674">
    <property type="term" value="F:protein serine/threonine kinase activity"/>
    <property type="evidence" value="ECO:0007669"/>
    <property type="project" value="UniProtKB-KW"/>
</dbReference>
<dbReference type="AlphaFoldDB" id="A0A345SXR4"/>
<accession>A0A345SXR4</accession>
<sequence>MRTESTATDVTSLGPPDGCLNAGEPSDPPEVARPTETRWYCMGLPLIRPEHMEPVREIVRAHLRLWRKAELSFIAEPGVTELLTNVYKHTRGDCELLLSETDTGVFVGVSDCDVTLPVIREPADDEVGGRGLFLLAAMADEFGTKPCRTGKQVWFRLGPEASRPYEEESAA</sequence>
<dbReference type="EMBL" id="CP031264">
    <property type="protein sequence ID" value="AXI78519.1"/>
    <property type="molecule type" value="Genomic_DNA"/>
</dbReference>
<keyword evidence="1" id="KW-0808">Transferase</keyword>
<dbReference type="RefSeq" id="WP_111488714.1">
    <property type="nucleotide sequence ID" value="NZ_CP031264.1"/>
</dbReference>
<dbReference type="InterPro" id="IPR003594">
    <property type="entry name" value="HATPase_dom"/>
</dbReference>
<organism evidence="4 5">
    <name type="scientific">Peterkaempfera bronchialis</name>
    <dbReference type="NCBI Taxonomy" id="2126346"/>
    <lineage>
        <taxon>Bacteria</taxon>
        <taxon>Bacillati</taxon>
        <taxon>Actinomycetota</taxon>
        <taxon>Actinomycetes</taxon>
        <taxon>Kitasatosporales</taxon>
        <taxon>Streptomycetaceae</taxon>
        <taxon>Peterkaempfera</taxon>
    </lineage>
</organism>
<proteinExistence type="predicted"/>
<dbReference type="InterPro" id="IPR036890">
    <property type="entry name" value="HATPase_C_sf"/>
</dbReference>
<dbReference type="OrthoDB" id="3852548at2"/>
<keyword evidence="1" id="KW-0418">Kinase</keyword>
<keyword evidence="5" id="KW-1185">Reference proteome</keyword>
<evidence type="ECO:0000259" key="3">
    <source>
        <dbReference type="Pfam" id="PF13581"/>
    </source>
</evidence>
<evidence type="ECO:0000256" key="1">
    <source>
        <dbReference type="ARBA" id="ARBA00022527"/>
    </source>
</evidence>
<dbReference type="GO" id="GO:0005524">
    <property type="term" value="F:ATP binding"/>
    <property type="evidence" value="ECO:0007669"/>
    <property type="project" value="UniProtKB-KW"/>
</dbReference>
<dbReference type="CDD" id="cd16936">
    <property type="entry name" value="HATPase_RsbW-like"/>
    <property type="match status" value="1"/>
</dbReference>
<feature type="compositionally biased region" description="Polar residues" evidence="2">
    <location>
        <begin position="1"/>
        <end position="11"/>
    </location>
</feature>
<dbReference type="Proteomes" id="UP000249340">
    <property type="component" value="Chromosome"/>
</dbReference>
<dbReference type="PANTHER" id="PTHR35526:SF3">
    <property type="entry name" value="ANTI-SIGMA-F FACTOR RSBW"/>
    <property type="match status" value="1"/>
</dbReference>
<dbReference type="Pfam" id="PF13581">
    <property type="entry name" value="HATPase_c_2"/>
    <property type="match status" value="1"/>
</dbReference>
<reference evidence="5" key="1">
    <citation type="submission" date="2018-07" db="EMBL/GenBank/DDBJ databases">
        <title>Streptacidiphilus bronchialis DSM 106435 chromosome.</title>
        <authorList>
            <person name="Batra D."/>
            <person name="Gulvik C.A."/>
        </authorList>
    </citation>
    <scope>NUCLEOTIDE SEQUENCE [LARGE SCALE GENOMIC DNA]</scope>
    <source>
        <strain evidence="5">DSM 106435</strain>
    </source>
</reference>
<keyword evidence="4" id="KW-0547">Nucleotide-binding</keyword>
<dbReference type="KEGG" id="stri:C7M71_014870"/>
<dbReference type="PANTHER" id="PTHR35526">
    <property type="entry name" value="ANTI-SIGMA-F FACTOR RSBW-RELATED"/>
    <property type="match status" value="1"/>
</dbReference>
<keyword evidence="4" id="KW-0067">ATP-binding</keyword>
<name>A0A345SXR4_9ACTN</name>
<keyword evidence="1" id="KW-0723">Serine/threonine-protein kinase</keyword>
<evidence type="ECO:0000313" key="4">
    <source>
        <dbReference type="EMBL" id="AXI78519.1"/>
    </source>
</evidence>
<feature type="domain" description="Histidine kinase/HSP90-like ATPase" evidence="3">
    <location>
        <begin position="48"/>
        <end position="156"/>
    </location>
</feature>
<feature type="region of interest" description="Disordered" evidence="2">
    <location>
        <begin position="1"/>
        <end position="34"/>
    </location>
</feature>
<gene>
    <name evidence="4" type="ORF">C7M71_014870</name>
</gene>
<dbReference type="InterPro" id="IPR050267">
    <property type="entry name" value="Anti-sigma-factor_SerPK"/>
</dbReference>
<protein>
    <submittedName>
        <fullName evidence="4">ATP-binding protein</fullName>
    </submittedName>
</protein>